<dbReference type="STRING" id="523791.Kkor_1152"/>
<proteinExistence type="predicted"/>
<evidence type="ECO:0000313" key="3">
    <source>
        <dbReference type="Proteomes" id="UP000001231"/>
    </source>
</evidence>
<sequence length="179" mass="21010">MFESEASSFQSAGIEIGADSQYTEKELLAEALSPFGLTRRNNALEMARVYAILNCFENELRTFIRETLEEKKGLDWWDQLPSRIKSHAEGRQESALKDSWLEGEKSDLLGFVDFGMLAKIIIEEWELFNNLIPSQHWLKQRMEELERARNFIAHNRMLLPSEFQRIYMYVSDWNRVIGL</sequence>
<feature type="domain" description="Swt1-like HEPN" evidence="1">
    <location>
        <begin position="53"/>
        <end position="178"/>
    </location>
</feature>
<accession>C7RBC9</accession>
<dbReference type="HOGENOM" id="CLU_1502257_0_0_6"/>
<dbReference type="KEGG" id="kko:Kkor_1152"/>
<dbReference type="eggNOG" id="ENOG50321C6">
    <property type="taxonomic scope" value="Bacteria"/>
</dbReference>
<dbReference type="Pfam" id="PF18731">
    <property type="entry name" value="HEPN_Swt1"/>
    <property type="match status" value="1"/>
</dbReference>
<protein>
    <recommendedName>
        <fullName evidence="1">Swt1-like HEPN domain-containing protein</fullName>
    </recommendedName>
</protein>
<gene>
    <name evidence="2" type="ordered locus">Kkor_1152</name>
</gene>
<reference evidence="2 3" key="1">
    <citation type="journal article" date="2009" name="Stand. Genomic Sci.">
        <title>Complete genome sequence of Kangiella koreensis type strain (SW-125).</title>
        <authorList>
            <person name="Han C."/>
            <person name="Sikorski J."/>
            <person name="Lapidus A."/>
            <person name="Nolan M."/>
            <person name="Glavina Del Rio T."/>
            <person name="Tice H."/>
            <person name="Cheng J.F."/>
            <person name="Lucas S."/>
            <person name="Chen F."/>
            <person name="Copeland A."/>
            <person name="Ivanova N."/>
            <person name="Mavromatis K."/>
            <person name="Ovchinnikova G."/>
            <person name="Pati A."/>
            <person name="Bruce D."/>
            <person name="Goodwin L."/>
            <person name="Pitluck S."/>
            <person name="Chen A."/>
            <person name="Palaniappan K."/>
            <person name="Land M."/>
            <person name="Hauser L."/>
            <person name="Chang Y.J."/>
            <person name="Jeffries C.D."/>
            <person name="Chain P."/>
            <person name="Saunders E."/>
            <person name="Brettin T."/>
            <person name="Goker M."/>
            <person name="Tindall B.J."/>
            <person name="Bristow J."/>
            <person name="Eisen J.A."/>
            <person name="Markowitz V."/>
            <person name="Hugenholtz P."/>
            <person name="Kyrpides N.C."/>
            <person name="Klenk H.P."/>
            <person name="Detter J.C."/>
        </authorList>
    </citation>
    <scope>NUCLEOTIDE SEQUENCE [LARGE SCALE GENOMIC DNA]</scope>
    <source>
        <strain evidence="3">DSM 16069 / KCTC 12182 / SW-125</strain>
    </source>
</reference>
<organism evidence="2 3">
    <name type="scientific">Kangiella koreensis (strain DSM 16069 / JCM 12317 / KCTC 12182 / SW-125)</name>
    <dbReference type="NCBI Taxonomy" id="523791"/>
    <lineage>
        <taxon>Bacteria</taxon>
        <taxon>Pseudomonadati</taxon>
        <taxon>Pseudomonadota</taxon>
        <taxon>Gammaproteobacteria</taxon>
        <taxon>Kangiellales</taxon>
        <taxon>Kangiellaceae</taxon>
        <taxon>Kangiella</taxon>
    </lineage>
</organism>
<name>C7RBC9_KANKD</name>
<dbReference type="Proteomes" id="UP000001231">
    <property type="component" value="Chromosome"/>
</dbReference>
<dbReference type="OrthoDB" id="4773522at2"/>
<dbReference type="InParanoid" id="C7RBC9"/>
<evidence type="ECO:0000259" key="1">
    <source>
        <dbReference type="Pfam" id="PF18731"/>
    </source>
</evidence>
<dbReference type="EMBL" id="CP001707">
    <property type="protein sequence ID" value="ACV26571.1"/>
    <property type="molecule type" value="Genomic_DNA"/>
</dbReference>
<dbReference type="AlphaFoldDB" id="C7RBC9"/>
<dbReference type="InterPro" id="IPR041650">
    <property type="entry name" value="HEPN_Swt1"/>
</dbReference>
<evidence type="ECO:0000313" key="2">
    <source>
        <dbReference type="EMBL" id="ACV26571.1"/>
    </source>
</evidence>
<keyword evidence="3" id="KW-1185">Reference proteome</keyword>